<name>A0A9P3CSZ5_9PEZI</name>
<dbReference type="AlphaFoldDB" id="A0A9P3CSZ5"/>
<dbReference type="OrthoDB" id="6132182at2759"/>
<keyword evidence="6" id="KW-1185">Reference proteome</keyword>
<dbReference type="Proteomes" id="UP000825890">
    <property type="component" value="Unassembled WGS sequence"/>
</dbReference>
<dbReference type="PANTHER" id="PTHR11474">
    <property type="entry name" value="TYROSINASE FAMILY MEMBER"/>
    <property type="match status" value="1"/>
</dbReference>
<dbReference type="Gene3D" id="1.10.1280.10">
    <property type="entry name" value="Di-copper center containing domain from catechol oxidase"/>
    <property type="match status" value="1"/>
</dbReference>
<dbReference type="EMBL" id="BOLY01000008">
    <property type="protein sequence ID" value="GIZ48368.1"/>
    <property type="molecule type" value="Genomic_DNA"/>
</dbReference>
<evidence type="ECO:0000256" key="3">
    <source>
        <dbReference type="SAM" id="SignalP"/>
    </source>
</evidence>
<protein>
    <recommendedName>
        <fullName evidence="4">Tyrosinase copper-binding domain-containing protein</fullName>
    </recommendedName>
</protein>
<sequence length="335" mass="37289">MRGSGVLFAVCGQLLAVNAQNAESSCAALEAAHPPCEKLIQRKAWHTLTNPEKQSYLDAEICLLNTPISSLPSEDLLPRFPVAKTLFQALQEQHQLQSDTIHEVGIFLPYHRYMTHAHETLLRTKCNYTGAQPYWDEERDASHFANSSIFDAEGGFGGREAGCVRDGVFKDYELIIGPGKNNTKHCLERAIDDVASQAASKFFLDFVRNSTTFEEAWERIEFYPHSAGHSGVGGEMLNPISSPGDPMFYVHHAFVDKLWWDWQVADLEKRLYAIGGPTVKDPNRPAPVPEGFTPGDQGNGTTTLAHGISLFGLLEDVTAEDVMDIRNELLCYEYI</sequence>
<organism evidence="5 6">
    <name type="scientific">Cercospora kikuchii</name>
    <dbReference type="NCBI Taxonomy" id="84275"/>
    <lineage>
        <taxon>Eukaryota</taxon>
        <taxon>Fungi</taxon>
        <taxon>Dikarya</taxon>
        <taxon>Ascomycota</taxon>
        <taxon>Pezizomycotina</taxon>
        <taxon>Dothideomycetes</taxon>
        <taxon>Dothideomycetidae</taxon>
        <taxon>Mycosphaerellales</taxon>
        <taxon>Mycosphaerellaceae</taxon>
        <taxon>Cercospora</taxon>
    </lineage>
</organism>
<evidence type="ECO:0000313" key="6">
    <source>
        <dbReference type="Proteomes" id="UP000825890"/>
    </source>
</evidence>
<dbReference type="PROSITE" id="PS00498">
    <property type="entry name" value="TYROSINASE_2"/>
    <property type="match status" value="1"/>
</dbReference>
<dbReference type="InterPro" id="IPR008922">
    <property type="entry name" value="Di-copper_centre_dom_sf"/>
</dbReference>
<dbReference type="PRINTS" id="PR00092">
    <property type="entry name" value="TYROSINASE"/>
</dbReference>
<dbReference type="InterPro" id="IPR002227">
    <property type="entry name" value="Tyrosinase_Cu-bd"/>
</dbReference>
<accession>A0A9P3CSZ5</accession>
<comment type="caution">
    <text evidence="5">The sequence shown here is derived from an EMBL/GenBank/DDBJ whole genome shotgun (WGS) entry which is preliminary data.</text>
</comment>
<dbReference type="Pfam" id="PF00264">
    <property type="entry name" value="Tyrosinase"/>
    <property type="match status" value="1"/>
</dbReference>
<reference evidence="5 6" key="1">
    <citation type="submission" date="2021-01" db="EMBL/GenBank/DDBJ databases">
        <title>Cercospora kikuchii MAFF 305040 whole genome shotgun sequence.</title>
        <authorList>
            <person name="Kashiwa T."/>
            <person name="Suzuki T."/>
        </authorList>
    </citation>
    <scope>NUCLEOTIDE SEQUENCE [LARGE SCALE GENOMIC DNA]</scope>
    <source>
        <strain evidence="5 6">MAFF 305040</strain>
    </source>
</reference>
<keyword evidence="2" id="KW-0186">Copper</keyword>
<dbReference type="GO" id="GO:0016491">
    <property type="term" value="F:oxidoreductase activity"/>
    <property type="evidence" value="ECO:0007669"/>
    <property type="project" value="InterPro"/>
</dbReference>
<evidence type="ECO:0000256" key="1">
    <source>
        <dbReference type="ARBA" id="ARBA00022723"/>
    </source>
</evidence>
<dbReference type="RefSeq" id="XP_044662855.1">
    <property type="nucleotide sequence ID" value="XM_044806920.1"/>
</dbReference>
<evidence type="ECO:0000313" key="5">
    <source>
        <dbReference type="EMBL" id="GIZ48368.1"/>
    </source>
</evidence>
<evidence type="ECO:0000256" key="2">
    <source>
        <dbReference type="ARBA" id="ARBA00023008"/>
    </source>
</evidence>
<dbReference type="SUPFAM" id="SSF48056">
    <property type="entry name" value="Di-copper centre-containing domain"/>
    <property type="match status" value="1"/>
</dbReference>
<feature type="signal peptide" evidence="3">
    <location>
        <begin position="1"/>
        <end position="19"/>
    </location>
</feature>
<feature type="chain" id="PRO_5040139234" description="Tyrosinase copper-binding domain-containing protein" evidence="3">
    <location>
        <begin position="20"/>
        <end position="335"/>
    </location>
</feature>
<dbReference type="PANTHER" id="PTHR11474:SF126">
    <property type="entry name" value="TYROSINASE-LIKE PROTEIN TYR-1-RELATED"/>
    <property type="match status" value="1"/>
</dbReference>
<dbReference type="GO" id="GO:0046872">
    <property type="term" value="F:metal ion binding"/>
    <property type="evidence" value="ECO:0007669"/>
    <property type="project" value="UniProtKB-KW"/>
</dbReference>
<gene>
    <name evidence="5" type="ORF">CKM354_001143200</name>
</gene>
<dbReference type="GeneID" id="68297007"/>
<keyword evidence="3" id="KW-0732">Signal</keyword>
<feature type="domain" description="Tyrosinase copper-binding" evidence="4">
    <location>
        <begin position="245"/>
        <end position="256"/>
    </location>
</feature>
<dbReference type="InterPro" id="IPR050316">
    <property type="entry name" value="Tyrosinase/Hemocyanin"/>
</dbReference>
<proteinExistence type="predicted"/>
<keyword evidence="1" id="KW-0479">Metal-binding</keyword>
<evidence type="ECO:0000259" key="4">
    <source>
        <dbReference type="PROSITE" id="PS00498"/>
    </source>
</evidence>